<organism evidence="2 3">
    <name type="scientific">Penicillium diatomitis</name>
    <dbReference type="NCBI Taxonomy" id="2819901"/>
    <lineage>
        <taxon>Eukaryota</taxon>
        <taxon>Fungi</taxon>
        <taxon>Dikarya</taxon>
        <taxon>Ascomycota</taxon>
        <taxon>Pezizomycotina</taxon>
        <taxon>Eurotiomycetes</taxon>
        <taxon>Eurotiomycetidae</taxon>
        <taxon>Eurotiales</taxon>
        <taxon>Aspergillaceae</taxon>
        <taxon>Penicillium</taxon>
    </lineage>
</organism>
<dbReference type="AlphaFoldDB" id="A0A9W9WVA1"/>
<reference evidence="2" key="2">
    <citation type="journal article" date="2023" name="IMA Fungus">
        <title>Comparative genomic study of the Penicillium genus elucidates a diverse pangenome and 15 lateral gene transfer events.</title>
        <authorList>
            <person name="Petersen C."/>
            <person name="Sorensen T."/>
            <person name="Nielsen M.R."/>
            <person name="Sondergaard T.E."/>
            <person name="Sorensen J.L."/>
            <person name="Fitzpatrick D.A."/>
            <person name="Frisvad J.C."/>
            <person name="Nielsen K.L."/>
        </authorList>
    </citation>
    <scope>NUCLEOTIDE SEQUENCE</scope>
    <source>
        <strain evidence="2">IBT 30728</strain>
    </source>
</reference>
<feature type="compositionally biased region" description="Polar residues" evidence="1">
    <location>
        <begin position="411"/>
        <end position="426"/>
    </location>
</feature>
<feature type="region of interest" description="Disordered" evidence="1">
    <location>
        <begin position="294"/>
        <end position="323"/>
    </location>
</feature>
<feature type="region of interest" description="Disordered" evidence="1">
    <location>
        <begin position="365"/>
        <end position="570"/>
    </location>
</feature>
<proteinExistence type="predicted"/>
<dbReference type="RefSeq" id="XP_056787902.1">
    <property type="nucleotide sequence ID" value="XM_056937103.1"/>
</dbReference>
<keyword evidence="3" id="KW-1185">Reference proteome</keyword>
<dbReference type="EMBL" id="JAPWDQ010000010">
    <property type="protein sequence ID" value="KAJ5477358.1"/>
    <property type="molecule type" value="Genomic_DNA"/>
</dbReference>
<evidence type="ECO:0000313" key="2">
    <source>
        <dbReference type="EMBL" id="KAJ5477358.1"/>
    </source>
</evidence>
<accession>A0A9W9WVA1</accession>
<feature type="compositionally biased region" description="Pro residues" evidence="1">
    <location>
        <begin position="497"/>
        <end position="506"/>
    </location>
</feature>
<feature type="compositionally biased region" description="Basic and acidic residues" evidence="1">
    <location>
        <begin position="558"/>
        <end position="570"/>
    </location>
</feature>
<gene>
    <name evidence="2" type="ORF">N7539_007502</name>
</gene>
<name>A0A9W9WVA1_9EURO</name>
<dbReference type="GeneID" id="81627352"/>
<feature type="compositionally biased region" description="Basic and acidic residues" evidence="1">
    <location>
        <begin position="365"/>
        <end position="387"/>
    </location>
</feature>
<feature type="compositionally biased region" description="Low complexity" evidence="1">
    <location>
        <begin position="507"/>
        <end position="547"/>
    </location>
</feature>
<evidence type="ECO:0000256" key="1">
    <source>
        <dbReference type="SAM" id="MobiDB-lite"/>
    </source>
</evidence>
<feature type="compositionally biased region" description="Polar residues" evidence="1">
    <location>
        <begin position="443"/>
        <end position="466"/>
    </location>
</feature>
<protein>
    <submittedName>
        <fullName evidence="2">Uncharacterized protein</fullName>
    </submittedName>
</protein>
<dbReference type="Proteomes" id="UP001148312">
    <property type="component" value="Unassembled WGS sequence"/>
</dbReference>
<evidence type="ECO:0000313" key="3">
    <source>
        <dbReference type="Proteomes" id="UP001148312"/>
    </source>
</evidence>
<comment type="caution">
    <text evidence="2">The sequence shown here is derived from an EMBL/GenBank/DDBJ whole genome shotgun (WGS) entry which is preliminary data.</text>
</comment>
<reference evidence="2" key="1">
    <citation type="submission" date="2022-12" db="EMBL/GenBank/DDBJ databases">
        <authorList>
            <person name="Petersen C."/>
        </authorList>
    </citation>
    <scope>NUCLEOTIDE SEQUENCE</scope>
    <source>
        <strain evidence="2">IBT 30728</strain>
    </source>
</reference>
<feature type="compositionally biased region" description="Basic residues" evidence="1">
    <location>
        <begin position="400"/>
        <end position="409"/>
    </location>
</feature>
<sequence>MSRCNLPRGPEASLIRVAGAGFRLSLLLNAAACQLAQSRIEIHSIAKGISLFALTIKQHGQLLEGIDLDHTADAMAKAQEIANQGQRVFLEIEHMLDKLQGTDTNEDLRQIPVQERLKWCFRKQHVTYLLAHLESLKLSLIVMSRVLQLGATLQSTRNAMSRIPMPSAANDVISQEKAETQNMIIVRYWSLKRLDRLWDLVAQEAIDAANDPINRKIMANYASDASLTMGPLLSAAQGSNPNKLTPVTFGDSDKSLANLERSPKDMVQLSECAMNQLLVDWVPNLHPGFMDQVKEASSNHSRHSSSRAYISSDGEDEDSDGSGWDGHHYQGYYLEGTTHDWRKPHSQEARERAAKLRRQYADYQAHVESDPEDHQSYRRKGLSEEPRSIGYSDDDEQRASRKQPSKRKTTIQDPSTASKYPPSTASDRGPPSWSGGYPPAQPPAQSTPRTPVPPQNLSRPPTQSSRYFPPPDFSRATPRAIPTVQPNSSVGNMRMPSPRPTPPSPYDTPWTANQQNFNPNLLQPRAHPTTLSTSSPEPTVRFRSSPPRSAPRSHRKSSKEEARERHKEITRSATRGLVGIGAIAGFMDALEAFSLL</sequence>